<feature type="domain" description="NTP pyrophosphohydrolase MazG-like" evidence="5">
    <location>
        <begin position="181"/>
        <end position="236"/>
    </location>
</feature>
<dbReference type="InterPro" id="IPR048011">
    <property type="entry name" value="NTP-PPase_MazG-like_C"/>
</dbReference>
<evidence type="ECO:0000313" key="7">
    <source>
        <dbReference type="Proteomes" id="UP000249577"/>
    </source>
</evidence>
<keyword evidence="6" id="KW-0378">Hydrolase</keyword>
<dbReference type="NCBIfam" id="NF007113">
    <property type="entry name" value="PRK09562.1"/>
    <property type="match status" value="1"/>
</dbReference>
<dbReference type="CDD" id="cd11529">
    <property type="entry name" value="NTP-PPase_MazG_Cterm"/>
    <property type="match status" value="1"/>
</dbReference>
<dbReference type="Pfam" id="PF03819">
    <property type="entry name" value="MazG"/>
    <property type="match status" value="2"/>
</dbReference>
<evidence type="ECO:0000256" key="1">
    <source>
        <dbReference type="ARBA" id="ARBA00052141"/>
    </source>
</evidence>
<dbReference type="CDD" id="cd11528">
    <property type="entry name" value="NTP-PPase_MazG_Nterm"/>
    <property type="match status" value="1"/>
</dbReference>
<dbReference type="GO" id="GO:0046061">
    <property type="term" value="P:dATP catabolic process"/>
    <property type="evidence" value="ECO:0007669"/>
    <property type="project" value="TreeGrafter"/>
</dbReference>
<dbReference type="GO" id="GO:0006950">
    <property type="term" value="P:response to stress"/>
    <property type="evidence" value="ECO:0007669"/>
    <property type="project" value="UniProtKB-ARBA"/>
</dbReference>
<dbReference type="FunFam" id="1.10.287.1080:FF:000001">
    <property type="entry name" value="Nucleoside triphosphate pyrophosphohydrolase"/>
    <property type="match status" value="1"/>
</dbReference>
<name>A0A2W5KDD7_ANCNO</name>
<dbReference type="GO" id="GO:0046052">
    <property type="term" value="P:UTP catabolic process"/>
    <property type="evidence" value="ECO:0007669"/>
    <property type="project" value="TreeGrafter"/>
</dbReference>
<comment type="catalytic activity">
    <reaction evidence="1">
        <text>ATP + H2O = AMP + diphosphate + H(+)</text>
        <dbReference type="Rhea" id="RHEA:14245"/>
        <dbReference type="ChEBI" id="CHEBI:15377"/>
        <dbReference type="ChEBI" id="CHEBI:15378"/>
        <dbReference type="ChEBI" id="CHEBI:30616"/>
        <dbReference type="ChEBI" id="CHEBI:33019"/>
        <dbReference type="ChEBI" id="CHEBI:456215"/>
        <dbReference type="EC" id="3.6.1.8"/>
    </reaction>
</comment>
<gene>
    <name evidence="6" type="ORF">DI565_10590</name>
</gene>
<dbReference type="Proteomes" id="UP000249577">
    <property type="component" value="Unassembled WGS sequence"/>
</dbReference>
<dbReference type="SUPFAM" id="SSF101386">
    <property type="entry name" value="all-alpha NTP pyrophosphatases"/>
    <property type="match status" value="2"/>
</dbReference>
<dbReference type="EMBL" id="QFPN01000005">
    <property type="protein sequence ID" value="PZQ14891.1"/>
    <property type="molecule type" value="Genomic_DNA"/>
</dbReference>
<organism evidence="6 7">
    <name type="scientific">Ancylobacter novellus</name>
    <name type="common">Thiobacillus novellus</name>
    <dbReference type="NCBI Taxonomy" id="921"/>
    <lineage>
        <taxon>Bacteria</taxon>
        <taxon>Pseudomonadati</taxon>
        <taxon>Pseudomonadota</taxon>
        <taxon>Alphaproteobacteria</taxon>
        <taxon>Hyphomicrobiales</taxon>
        <taxon>Xanthobacteraceae</taxon>
        <taxon>Ancylobacter</taxon>
    </lineage>
</organism>
<dbReference type="GO" id="GO:0006203">
    <property type="term" value="P:dGTP catabolic process"/>
    <property type="evidence" value="ECO:0007669"/>
    <property type="project" value="TreeGrafter"/>
</dbReference>
<dbReference type="FunFam" id="1.10.287.1080:FF:000003">
    <property type="entry name" value="Nucleoside triphosphate pyrophosphohydrolase"/>
    <property type="match status" value="1"/>
</dbReference>
<dbReference type="GO" id="GO:0046081">
    <property type="term" value="P:dUTP catabolic process"/>
    <property type="evidence" value="ECO:0007669"/>
    <property type="project" value="TreeGrafter"/>
</dbReference>
<proteinExistence type="inferred from homology"/>
<evidence type="ECO:0000256" key="4">
    <source>
        <dbReference type="ARBA" id="ARBA00074799"/>
    </source>
</evidence>
<evidence type="ECO:0000313" key="6">
    <source>
        <dbReference type="EMBL" id="PZQ14891.1"/>
    </source>
</evidence>
<sequence>MQPSRDVARLIEIMAALRTPGTGCPWDLAQTFATIAPYTIEEAYEVADAIGRGDMGDLRDELGDLLLQVAYHARLAEEDGAFAFGDVVEAITAKMIRRHPHVFGDAAGIKTPAVEAQWERIKAEEKAARAAERGDRTARASSLLDGAPVALPGLTRAVKLQQKAATVGFDWDDVALVVGKVREEADEVAEAVESGDRDAIEDEIGDLLCAVANLARHAGVDPESAIRRSNAKFEQRFRAIEAALAAQGRTPADSDLWEMDGLWNEAKAAEKAAAGNKAAE</sequence>
<dbReference type="EC" id="3.6.1.8" evidence="3"/>
<dbReference type="Gene3D" id="1.10.287.1080">
    <property type="entry name" value="MazG-like"/>
    <property type="match status" value="2"/>
</dbReference>
<dbReference type="PANTHER" id="PTHR30522">
    <property type="entry name" value="NUCLEOSIDE TRIPHOSPHATE PYROPHOSPHOHYDROLASE"/>
    <property type="match status" value="1"/>
</dbReference>
<dbReference type="PANTHER" id="PTHR30522:SF0">
    <property type="entry name" value="NUCLEOSIDE TRIPHOSPHATE PYROPHOSPHOHYDROLASE"/>
    <property type="match status" value="1"/>
</dbReference>
<reference evidence="6 7" key="1">
    <citation type="submission" date="2017-08" db="EMBL/GenBank/DDBJ databases">
        <title>Infants hospitalized years apart are colonized by the same room-sourced microbial strains.</title>
        <authorList>
            <person name="Brooks B."/>
            <person name="Olm M.R."/>
            <person name="Firek B.A."/>
            <person name="Baker R."/>
            <person name="Thomas B.C."/>
            <person name="Morowitz M.J."/>
            <person name="Banfield J.F."/>
        </authorList>
    </citation>
    <scope>NUCLEOTIDE SEQUENCE [LARGE SCALE GENOMIC DNA]</scope>
    <source>
        <strain evidence="6">S2_005_003_R2_43</strain>
    </source>
</reference>
<protein>
    <recommendedName>
        <fullName evidence="4">Nucleoside triphosphate pyrophosphohydrolase</fullName>
        <ecNumber evidence="3">3.6.1.8</ecNumber>
    </recommendedName>
</protein>
<evidence type="ECO:0000259" key="5">
    <source>
        <dbReference type="Pfam" id="PF03819"/>
    </source>
</evidence>
<comment type="caution">
    <text evidence="6">The sequence shown here is derived from an EMBL/GenBank/DDBJ whole genome shotgun (WGS) entry which is preliminary data.</text>
</comment>
<dbReference type="InterPro" id="IPR011551">
    <property type="entry name" value="NTP_PyrPHydrolase_MazG"/>
</dbReference>
<dbReference type="NCBIfam" id="TIGR00444">
    <property type="entry name" value="mazG"/>
    <property type="match status" value="1"/>
</dbReference>
<feature type="domain" description="NTP pyrophosphohydrolase MazG-like" evidence="5">
    <location>
        <begin position="30"/>
        <end position="103"/>
    </location>
</feature>
<evidence type="ECO:0000256" key="2">
    <source>
        <dbReference type="ARBA" id="ARBA00061115"/>
    </source>
</evidence>
<dbReference type="GO" id="GO:0047693">
    <property type="term" value="F:ATP diphosphatase activity"/>
    <property type="evidence" value="ECO:0007669"/>
    <property type="project" value="UniProtKB-EC"/>
</dbReference>
<comment type="similarity">
    <text evidence="2">Belongs to the nucleoside triphosphate pyrophosphohydrolase family.</text>
</comment>
<dbReference type="InterPro" id="IPR048015">
    <property type="entry name" value="NTP-PPase_MazG-like_N"/>
</dbReference>
<dbReference type="GO" id="GO:0046047">
    <property type="term" value="P:TTP catabolic process"/>
    <property type="evidence" value="ECO:0007669"/>
    <property type="project" value="TreeGrafter"/>
</dbReference>
<evidence type="ECO:0000256" key="3">
    <source>
        <dbReference type="ARBA" id="ARBA00066372"/>
    </source>
</evidence>
<dbReference type="AlphaFoldDB" id="A0A2W5KDD7"/>
<accession>A0A2W5KDD7</accession>
<dbReference type="GO" id="GO:0046076">
    <property type="term" value="P:dTTP catabolic process"/>
    <property type="evidence" value="ECO:0007669"/>
    <property type="project" value="TreeGrafter"/>
</dbReference>
<dbReference type="InterPro" id="IPR004518">
    <property type="entry name" value="MazG-like_dom"/>
</dbReference>